<evidence type="ECO:0000256" key="1">
    <source>
        <dbReference type="ARBA" id="ARBA00005771"/>
    </source>
</evidence>
<dbReference type="AlphaFoldDB" id="A0AAE1CSA6"/>
<evidence type="ECO:0000259" key="4">
    <source>
        <dbReference type="Pfam" id="PF00685"/>
    </source>
</evidence>
<accession>A0AAE1CSA6</accession>
<reference evidence="5" key="1">
    <citation type="journal article" date="2023" name="G3 (Bethesda)">
        <title>A reference genome for the long-term kleptoplast-retaining sea slug Elysia crispata morphotype clarki.</title>
        <authorList>
            <person name="Eastman K.E."/>
            <person name="Pendleton A.L."/>
            <person name="Shaikh M.A."/>
            <person name="Suttiyut T."/>
            <person name="Ogas R."/>
            <person name="Tomko P."/>
            <person name="Gavelis G."/>
            <person name="Widhalm J.R."/>
            <person name="Wisecaver J.H."/>
        </authorList>
    </citation>
    <scope>NUCLEOTIDE SEQUENCE</scope>
    <source>
        <strain evidence="5">ECLA1</strain>
    </source>
</reference>
<dbReference type="Pfam" id="PF00685">
    <property type="entry name" value="Sulfotransfer_1"/>
    <property type="match status" value="1"/>
</dbReference>
<evidence type="ECO:0000256" key="3">
    <source>
        <dbReference type="SAM" id="MobiDB-lite"/>
    </source>
</evidence>
<dbReference type="PANTHER" id="PTHR11783">
    <property type="entry name" value="SULFOTRANSFERASE SULT"/>
    <property type="match status" value="1"/>
</dbReference>
<protein>
    <recommendedName>
        <fullName evidence="4">Sulfotransferase domain-containing protein</fullName>
    </recommendedName>
</protein>
<dbReference type="Proteomes" id="UP001283361">
    <property type="component" value="Unassembled WGS sequence"/>
</dbReference>
<proteinExistence type="inferred from homology"/>
<comment type="caution">
    <text evidence="5">The sequence shown here is derived from an EMBL/GenBank/DDBJ whole genome shotgun (WGS) entry which is preliminary data.</text>
</comment>
<dbReference type="InterPro" id="IPR000863">
    <property type="entry name" value="Sulfotransferase_dom"/>
</dbReference>
<dbReference type="GO" id="GO:0008146">
    <property type="term" value="F:sulfotransferase activity"/>
    <property type="evidence" value="ECO:0007669"/>
    <property type="project" value="InterPro"/>
</dbReference>
<sequence>MADVEVVELPDGGGNTLRVKKYGGRFWPDFPSESIIGVESLLAREDDVILVSYPKSGSHWVWEIICFLMAGTTEIVVADKEVGMIGLVRPELLEAQPSPRILNTHAHFELMPRDVFNKKTCKLIYVTRDPRDVAVSYYNNHKKLVQYYSYTGHWKDYLTLYLNGQVDYESWFAYTRGWEQGIRDNPDLLVHVTSYEALHYDITGEIYRLAKFLGVEVDAPLVEQIVSETSFATMRQTKGAREIFGGVRPSSPVMYRKGKVGDWKNWFTVAQSEQFNAVFDQEMAGTKAFELYSHSKQGQTASDENTNETERNSKY</sequence>
<gene>
    <name evidence="5" type="ORF">RRG08_025818</name>
</gene>
<organism evidence="5 6">
    <name type="scientific">Elysia crispata</name>
    <name type="common">lettuce slug</name>
    <dbReference type="NCBI Taxonomy" id="231223"/>
    <lineage>
        <taxon>Eukaryota</taxon>
        <taxon>Metazoa</taxon>
        <taxon>Spiralia</taxon>
        <taxon>Lophotrochozoa</taxon>
        <taxon>Mollusca</taxon>
        <taxon>Gastropoda</taxon>
        <taxon>Heterobranchia</taxon>
        <taxon>Euthyneura</taxon>
        <taxon>Panpulmonata</taxon>
        <taxon>Sacoglossa</taxon>
        <taxon>Placobranchoidea</taxon>
        <taxon>Plakobranchidae</taxon>
        <taxon>Elysia</taxon>
    </lineage>
</organism>
<dbReference type="SUPFAM" id="SSF52540">
    <property type="entry name" value="P-loop containing nucleoside triphosphate hydrolases"/>
    <property type="match status" value="1"/>
</dbReference>
<feature type="compositionally biased region" description="Polar residues" evidence="3">
    <location>
        <begin position="294"/>
        <end position="304"/>
    </location>
</feature>
<evidence type="ECO:0000313" key="5">
    <source>
        <dbReference type="EMBL" id="KAK3731276.1"/>
    </source>
</evidence>
<name>A0AAE1CSA6_9GAST</name>
<feature type="region of interest" description="Disordered" evidence="3">
    <location>
        <begin position="294"/>
        <end position="315"/>
    </location>
</feature>
<feature type="domain" description="Sulfotransferase" evidence="4">
    <location>
        <begin position="46"/>
        <end position="286"/>
    </location>
</feature>
<comment type="similarity">
    <text evidence="1">Belongs to the sulfotransferase 1 family.</text>
</comment>
<keyword evidence="2" id="KW-0808">Transferase</keyword>
<dbReference type="InterPro" id="IPR027417">
    <property type="entry name" value="P-loop_NTPase"/>
</dbReference>
<dbReference type="Gene3D" id="3.40.50.300">
    <property type="entry name" value="P-loop containing nucleotide triphosphate hydrolases"/>
    <property type="match status" value="1"/>
</dbReference>
<keyword evidence="6" id="KW-1185">Reference proteome</keyword>
<evidence type="ECO:0000256" key="2">
    <source>
        <dbReference type="ARBA" id="ARBA00022679"/>
    </source>
</evidence>
<dbReference type="EMBL" id="JAWDGP010007018">
    <property type="protein sequence ID" value="KAK3731276.1"/>
    <property type="molecule type" value="Genomic_DNA"/>
</dbReference>
<evidence type="ECO:0000313" key="6">
    <source>
        <dbReference type="Proteomes" id="UP001283361"/>
    </source>
</evidence>